<dbReference type="OrthoDB" id="1936594at2759"/>
<name>A0A367YNK4_9ASCO</name>
<protein>
    <submittedName>
        <fullName evidence="3">Essential for maintenance of the cell wall protein 1</fullName>
    </submittedName>
</protein>
<evidence type="ECO:0000256" key="1">
    <source>
        <dbReference type="ARBA" id="ARBA00022737"/>
    </source>
</evidence>
<dbReference type="STRING" id="5486.A0A367YNK4"/>
<reference evidence="3 4" key="1">
    <citation type="submission" date="2018-06" db="EMBL/GenBank/DDBJ databases">
        <title>Whole genome sequencing of Candida tropicalis (genome annotated by CSBL at Korea University).</title>
        <authorList>
            <person name="Ahn J."/>
        </authorList>
    </citation>
    <scope>NUCLEOTIDE SEQUENCE [LARGE SCALE GENOMIC DNA]</scope>
    <source>
        <strain evidence="3 4">ATCC 20962</strain>
    </source>
</reference>
<dbReference type="SMART" id="SM00028">
    <property type="entry name" value="TPR"/>
    <property type="match status" value="5"/>
</dbReference>
<evidence type="ECO:0000313" key="4">
    <source>
        <dbReference type="Proteomes" id="UP000253472"/>
    </source>
</evidence>
<sequence>METLKTQLSQLLLLVPPESFSNTHDIRVEQSIARILEGRSEPLLAVGDFKEVSHLPELKAILGKYPETPLIQVLAEYVDKLVQSNDKFFGEEGTVCSQILGVACLQLFIQANFTGPQVAITAISLLFPNADPTKLQADVISLLNIEGQQAYDLMQEPVFLILAELIFERLAETPYEYSLFNKEVTKNTTELLEFVSKGSRVVDPVRASLNWWRVRALQVHSSVVSEPPSIILSICGLLLNNSLINVLAPTDSPELERLLQIQYLLEVARVHIHSSTEHAAVLPLTKAKTISELQVLLSGAKAKRTKYQKFFTSNLIVLAKSNITTIYDVDTTAPESFNLDSDLLLEKPQYESLEDLDIEIEQDTKRVRIDSLLLDQEDQEAKLLPIAMKQENIPADLRELDPNDQPTLNNLDNLQLLLRLTVLKQTSPANDPLVEEELMALVGRVLYATAGKVNWTIFSRALWERSLLETGKSRTIERGILQMTSLIEEMGIKIKTRIIPEAQQEDPNAVTALRLRFIHQLPLLPQWSMDAKLAEKYMSLGVLKSAIEIYERLQMHCEAALCYAAVDNEAEAEKILLSRLQTHPDDARAISILGDIRQDPSLWEKAWEVGRYAKAKASLSHYYYNQKNIELAVKNMYDCLSVNPLSYENWYFYGCCGLESQQFELASEAFTRCVSLDETNSYAWSNLASALLKLDKTKPAFNALKKAIRCGGENRKSWRIYENYMLVAIKLNEWNDVLLACRELIDIKKDEGDASIDIPVLEKLVEILVSEQYPTEEGARLTHFQSECIDLVCNVLPKVITSSARCWRIVARVELWRKRPWAALEYHEKAYRVMVHNPELESSESVWNEVVDACEDLVSAFESLGELPGKHGAGDVVCKDWKYKARTTVRSLMSKGKDMWEDSPGWERLQAMKEDLSNSRN</sequence>
<accession>A0A367YNK4</accession>
<dbReference type="Gene3D" id="1.25.40.10">
    <property type="entry name" value="Tetratricopeptide repeat domain"/>
    <property type="match status" value="1"/>
</dbReference>
<gene>
    <name evidence="3" type="primary">EMW1_0</name>
    <name evidence="3" type="ORF">Cantr_02523</name>
</gene>
<dbReference type="InterPro" id="IPR011990">
    <property type="entry name" value="TPR-like_helical_dom_sf"/>
</dbReference>
<dbReference type="Pfam" id="PF13181">
    <property type="entry name" value="TPR_8"/>
    <property type="match status" value="1"/>
</dbReference>
<dbReference type="AlphaFoldDB" id="A0A367YNK4"/>
<dbReference type="Proteomes" id="UP000253472">
    <property type="component" value="Unassembled WGS sequence"/>
</dbReference>
<keyword evidence="1" id="KW-0677">Repeat</keyword>
<dbReference type="SUPFAM" id="SSF48452">
    <property type="entry name" value="TPR-like"/>
    <property type="match status" value="2"/>
</dbReference>
<dbReference type="EMBL" id="QLNQ01000001">
    <property type="protein sequence ID" value="RCK67456.1"/>
    <property type="molecule type" value="Genomic_DNA"/>
</dbReference>
<evidence type="ECO:0000313" key="3">
    <source>
        <dbReference type="EMBL" id="RCK67456.1"/>
    </source>
</evidence>
<keyword evidence="2" id="KW-0802">TPR repeat</keyword>
<evidence type="ECO:0000256" key="2">
    <source>
        <dbReference type="ARBA" id="ARBA00022803"/>
    </source>
</evidence>
<dbReference type="PANTHER" id="PTHR16193:SF0">
    <property type="entry name" value="TETRATRICOPEPTIDE REPEAT PROTEIN 27"/>
    <property type="match status" value="1"/>
</dbReference>
<dbReference type="InterPro" id="IPR019734">
    <property type="entry name" value="TPR_rpt"/>
</dbReference>
<proteinExistence type="predicted"/>
<keyword evidence="4" id="KW-1185">Reference proteome</keyword>
<dbReference type="PANTHER" id="PTHR16193">
    <property type="entry name" value="TETRATRICOPEPTIDE REPEAT PROTEIN 27"/>
    <property type="match status" value="1"/>
</dbReference>
<organism evidence="3 4">
    <name type="scientific">Candida viswanathii</name>
    <dbReference type="NCBI Taxonomy" id="5486"/>
    <lineage>
        <taxon>Eukaryota</taxon>
        <taxon>Fungi</taxon>
        <taxon>Dikarya</taxon>
        <taxon>Ascomycota</taxon>
        <taxon>Saccharomycotina</taxon>
        <taxon>Pichiomycetes</taxon>
        <taxon>Debaryomycetaceae</taxon>
        <taxon>Candida/Lodderomyces clade</taxon>
        <taxon>Candida</taxon>
    </lineage>
</organism>
<comment type="caution">
    <text evidence="3">The sequence shown here is derived from an EMBL/GenBank/DDBJ whole genome shotgun (WGS) entry which is preliminary data.</text>
</comment>
<dbReference type="InterPro" id="IPR044244">
    <property type="entry name" value="TTC27/Emw1"/>
</dbReference>